<proteinExistence type="predicted"/>
<organism evidence="2 3">
    <name type="scientific">Leptonema illini</name>
    <dbReference type="NCBI Taxonomy" id="183"/>
    <lineage>
        <taxon>Bacteria</taxon>
        <taxon>Pseudomonadati</taxon>
        <taxon>Spirochaetota</taxon>
        <taxon>Spirochaetia</taxon>
        <taxon>Leptospirales</taxon>
        <taxon>Leptospiraceae</taxon>
        <taxon>Leptonema</taxon>
    </lineage>
</organism>
<evidence type="ECO:0000313" key="3">
    <source>
        <dbReference type="Proteomes" id="UP000460298"/>
    </source>
</evidence>
<protein>
    <submittedName>
        <fullName evidence="2">Tetratricopeptide repeat protein</fullName>
    </submittedName>
</protein>
<dbReference type="PROSITE" id="PS50005">
    <property type="entry name" value="TPR"/>
    <property type="match status" value="1"/>
</dbReference>
<dbReference type="EMBL" id="WBUI01000004">
    <property type="protein sequence ID" value="KAB2934051.1"/>
    <property type="molecule type" value="Genomic_DNA"/>
</dbReference>
<evidence type="ECO:0000256" key="1">
    <source>
        <dbReference type="PROSITE-ProRule" id="PRU00339"/>
    </source>
</evidence>
<dbReference type="InterPro" id="IPR019734">
    <property type="entry name" value="TPR_rpt"/>
</dbReference>
<accession>A0A833H3E8</accession>
<evidence type="ECO:0000313" key="2">
    <source>
        <dbReference type="EMBL" id="KAB2934051.1"/>
    </source>
</evidence>
<gene>
    <name evidence="2" type="ORF">F9K24_06200</name>
</gene>
<name>A0A833H3E8_9LEPT</name>
<keyword evidence="1" id="KW-0802">TPR repeat</keyword>
<feature type="repeat" description="TPR" evidence="1">
    <location>
        <begin position="9"/>
        <end position="42"/>
    </location>
</feature>
<dbReference type="Proteomes" id="UP000460298">
    <property type="component" value="Unassembled WGS sequence"/>
</dbReference>
<reference evidence="2 3" key="1">
    <citation type="submission" date="2019-10" db="EMBL/GenBank/DDBJ databases">
        <title>Extracellular Electron Transfer in a Candidatus Methanoperedens spp. Enrichment Culture.</title>
        <authorList>
            <person name="Berger S."/>
            <person name="Rangel Shaw D."/>
            <person name="Berben T."/>
            <person name="In 'T Zandt M."/>
            <person name="Frank J."/>
            <person name="Reimann J."/>
            <person name="Jetten M.S.M."/>
            <person name="Welte C.U."/>
        </authorList>
    </citation>
    <scope>NUCLEOTIDE SEQUENCE [LARGE SCALE GENOMIC DNA]</scope>
    <source>
        <strain evidence="2">SB12</strain>
    </source>
</reference>
<dbReference type="AlphaFoldDB" id="A0A833H3E8"/>
<dbReference type="SUPFAM" id="SSF48452">
    <property type="entry name" value="TPR-like"/>
    <property type="match status" value="1"/>
</dbReference>
<dbReference type="InterPro" id="IPR011990">
    <property type="entry name" value="TPR-like_helical_dom_sf"/>
</dbReference>
<dbReference type="Gene3D" id="1.25.40.10">
    <property type="entry name" value="Tetratricopeptide repeat domain"/>
    <property type="match status" value="1"/>
</dbReference>
<comment type="caution">
    <text evidence="2">The sequence shown here is derived from an EMBL/GenBank/DDBJ whole genome shotgun (WGS) entry which is preliminary data.</text>
</comment>
<sequence length="73" mass="8485">MFTEQDKKLLETYNTALSLYKQRKWDDAITGFKKALEIHPDDGPSKLYLERSEAYKANPPGDDWDGVFVMKTK</sequence>